<dbReference type="EMBL" id="JARBHB010000002">
    <property type="protein sequence ID" value="KAJ8892632.1"/>
    <property type="molecule type" value="Genomic_DNA"/>
</dbReference>
<sequence>MFEVKKEVEESYSKIVAILSVMQGAYLSLWKNLQISTNKVSFTNSVDVTREVRVFADIPHLIKLLRNTFLDYGIWLPYGTEVSKQILHDKQLSLTPKLDGSVHLNVSGSARQKLKYATQLFSHHTATSLKRKFPQKPQVSKHWAVIPLIVATDVDSKPNQVWPQWLSGYSTLKRGHSGPVARAHSSGATQAQWLKRSQVGPQQLNEYKYRKRATVTQLHNPTGMPPSLPVLRAQKPPATRQSQAPPMRHEAETLTTADISSSTPTPTSAGCSPSPQTPTTGIAASEWTELPQLGETHIDNNTQDDSVRCSVVFFCDCGRPECGFRQGRGECVLLIPAGRWRWFRGKGNVVQCHLQDLAEIRKGMLPTRLEAEVWRED</sequence>
<reference evidence="2 3" key="1">
    <citation type="submission" date="2023-02" db="EMBL/GenBank/DDBJ databases">
        <title>LHISI_Scaffold_Assembly.</title>
        <authorList>
            <person name="Stuart O.P."/>
            <person name="Cleave R."/>
            <person name="Magrath M.J.L."/>
            <person name="Mikheyev A.S."/>
        </authorList>
    </citation>
    <scope>NUCLEOTIDE SEQUENCE [LARGE SCALE GENOMIC DNA]</scope>
    <source>
        <strain evidence="2">Daus_M_001</strain>
        <tissue evidence="2">Leg muscle</tissue>
    </source>
</reference>
<gene>
    <name evidence="2" type="ORF">PR048_005213</name>
</gene>
<comment type="caution">
    <text evidence="2">The sequence shown here is derived from an EMBL/GenBank/DDBJ whole genome shotgun (WGS) entry which is preliminary data.</text>
</comment>
<name>A0ABQ9I7K3_9NEOP</name>
<feature type="region of interest" description="Disordered" evidence="1">
    <location>
        <begin position="218"/>
        <end position="281"/>
    </location>
</feature>
<accession>A0ABQ9I7K3</accession>
<feature type="region of interest" description="Disordered" evidence="1">
    <location>
        <begin position="175"/>
        <end position="199"/>
    </location>
</feature>
<dbReference type="Proteomes" id="UP001159363">
    <property type="component" value="Chromosome 2"/>
</dbReference>
<evidence type="ECO:0000313" key="3">
    <source>
        <dbReference type="Proteomes" id="UP001159363"/>
    </source>
</evidence>
<feature type="compositionally biased region" description="Polar residues" evidence="1">
    <location>
        <begin position="253"/>
        <end position="281"/>
    </location>
</feature>
<evidence type="ECO:0008006" key="4">
    <source>
        <dbReference type="Google" id="ProtNLM"/>
    </source>
</evidence>
<organism evidence="2 3">
    <name type="scientific">Dryococelus australis</name>
    <dbReference type="NCBI Taxonomy" id="614101"/>
    <lineage>
        <taxon>Eukaryota</taxon>
        <taxon>Metazoa</taxon>
        <taxon>Ecdysozoa</taxon>
        <taxon>Arthropoda</taxon>
        <taxon>Hexapoda</taxon>
        <taxon>Insecta</taxon>
        <taxon>Pterygota</taxon>
        <taxon>Neoptera</taxon>
        <taxon>Polyneoptera</taxon>
        <taxon>Phasmatodea</taxon>
        <taxon>Verophasmatodea</taxon>
        <taxon>Anareolatae</taxon>
        <taxon>Phasmatidae</taxon>
        <taxon>Eurycanthinae</taxon>
        <taxon>Dryococelus</taxon>
    </lineage>
</organism>
<keyword evidence="3" id="KW-1185">Reference proteome</keyword>
<protein>
    <recommendedName>
        <fullName evidence="4">Transposase</fullName>
    </recommendedName>
</protein>
<evidence type="ECO:0000313" key="2">
    <source>
        <dbReference type="EMBL" id="KAJ8892632.1"/>
    </source>
</evidence>
<evidence type="ECO:0000256" key="1">
    <source>
        <dbReference type="SAM" id="MobiDB-lite"/>
    </source>
</evidence>
<proteinExistence type="predicted"/>